<accession>A0A932CP76</accession>
<dbReference type="EMBL" id="JACPRF010000272">
    <property type="protein sequence ID" value="MBI2877008.1"/>
    <property type="molecule type" value="Genomic_DNA"/>
</dbReference>
<evidence type="ECO:0000256" key="1">
    <source>
        <dbReference type="SAM" id="MobiDB-lite"/>
    </source>
</evidence>
<feature type="compositionally biased region" description="Basic and acidic residues" evidence="1">
    <location>
        <begin position="51"/>
        <end position="60"/>
    </location>
</feature>
<reference evidence="3" key="1">
    <citation type="submission" date="2020-07" db="EMBL/GenBank/DDBJ databases">
        <title>Huge and variable diversity of episymbiotic CPR bacteria and DPANN archaea in groundwater ecosystems.</title>
        <authorList>
            <person name="He C.Y."/>
            <person name="Keren R."/>
            <person name="Whittaker M."/>
            <person name="Farag I.F."/>
            <person name="Doudna J."/>
            <person name="Cate J.H.D."/>
            <person name="Banfield J.F."/>
        </authorList>
    </citation>
    <scope>NUCLEOTIDE SEQUENCE</scope>
    <source>
        <strain evidence="3">NC_groundwater_672_Ag_B-0.1um_62_36</strain>
    </source>
</reference>
<feature type="region of interest" description="Disordered" evidence="1">
    <location>
        <begin position="46"/>
        <end position="67"/>
    </location>
</feature>
<evidence type="ECO:0000313" key="3">
    <source>
        <dbReference type="EMBL" id="MBI2877008.1"/>
    </source>
</evidence>
<dbReference type="AlphaFoldDB" id="A0A932CP76"/>
<name>A0A932CP76_UNCTE</name>
<protein>
    <recommendedName>
        <fullName evidence="2">Alkaline phosphatase-like protein PglZ C-terminal domain-containing protein</fullName>
    </recommendedName>
</protein>
<dbReference type="Pfam" id="PF25863">
    <property type="entry name" value="PglZ_C"/>
    <property type="match status" value="1"/>
</dbReference>
<feature type="domain" description="Alkaline phosphatase-like protein PglZ C-terminal" evidence="2">
    <location>
        <begin position="99"/>
        <end position="199"/>
    </location>
</feature>
<comment type="caution">
    <text evidence="3">The sequence shown here is derived from an EMBL/GenBank/DDBJ whole genome shotgun (WGS) entry which is preliminary data.</text>
</comment>
<sequence length="201" mass="21838">MRYGVKKNGYHGGLSPQEMVVPITVLCASDSFPAGWVEAPIDTPAWWDEPVPERRPREAAPPRLKPTQARGLGPLFDAAREKREAASPAAIARPVEESVPAWIEALLASPILGEQKALAGRTVPADEVIVRLLAALDCHGGKLTATALSRAIDYPAIRLRGLLAVMQRILNIDGYAVLTRDEASDTVELNRDLLCRQFDAD</sequence>
<proteinExistence type="predicted"/>
<evidence type="ECO:0000313" key="4">
    <source>
        <dbReference type="Proteomes" id="UP000769766"/>
    </source>
</evidence>
<gene>
    <name evidence="3" type="ORF">HYY20_09020</name>
</gene>
<evidence type="ECO:0000259" key="2">
    <source>
        <dbReference type="Pfam" id="PF25863"/>
    </source>
</evidence>
<dbReference type="Proteomes" id="UP000769766">
    <property type="component" value="Unassembled WGS sequence"/>
</dbReference>
<dbReference type="InterPro" id="IPR058882">
    <property type="entry name" value="PglZ_C"/>
</dbReference>
<organism evidence="3 4">
    <name type="scientific">Tectimicrobiota bacterium</name>
    <dbReference type="NCBI Taxonomy" id="2528274"/>
    <lineage>
        <taxon>Bacteria</taxon>
        <taxon>Pseudomonadati</taxon>
        <taxon>Nitrospinota/Tectimicrobiota group</taxon>
        <taxon>Candidatus Tectimicrobiota</taxon>
    </lineage>
</organism>